<feature type="active site" description="Nucleophile" evidence="10">
    <location>
        <position position="2"/>
    </location>
</feature>
<dbReference type="Pfam" id="PF13537">
    <property type="entry name" value="GATase_7"/>
    <property type="match status" value="1"/>
</dbReference>
<protein>
    <recommendedName>
        <fullName evidence="3 8">Amidophosphoribosyltransferase</fullName>
        <shortName evidence="9">ATase</shortName>
        <ecNumber evidence="3 8">2.4.2.14</ecNumber>
    </recommendedName>
    <alternativeName>
        <fullName evidence="9">Glutamine phosphoribosylpyrophosphate amidotransferase</fullName>
    </alternativeName>
</protein>
<evidence type="ECO:0000256" key="7">
    <source>
        <dbReference type="ARBA" id="ARBA00022962"/>
    </source>
</evidence>
<proteinExistence type="inferred from homology"/>
<keyword evidence="5 9" id="KW-0808">Transferase</keyword>
<feature type="binding site" evidence="11">
    <location>
        <position position="297"/>
    </location>
    <ligand>
        <name>Mg(2+)</name>
        <dbReference type="ChEBI" id="CHEBI:18420"/>
    </ligand>
</feature>
<evidence type="ECO:0000256" key="9">
    <source>
        <dbReference type="PIRNR" id="PIRNR000485"/>
    </source>
</evidence>
<evidence type="ECO:0000259" key="13">
    <source>
        <dbReference type="PROSITE" id="PS51278"/>
    </source>
</evidence>
<comment type="caution">
    <text evidence="14">The sequence shown here is derived from an EMBL/GenBank/DDBJ whole genome shotgun (WGS) entry which is preliminary data.</text>
</comment>
<dbReference type="PIRSF" id="PIRSF000485">
    <property type="entry name" value="Amd_phspho_trans"/>
    <property type="match status" value="1"/>
</dbReference>
<feature type="binding site" evidence="12">
    <location>
        <position position="245"/>
    </location>
    <ligand>
        <name>[4Fe-4S] cluster</name>
        <dbReference type="ChEBI" id="CHEBI:49883"/>
    </ligand>
</feature>
<evidence type="ECO:0000256" key="8">
    <source>
        <dbReference type="NCBIfam" id="TIGR01134"/>
    </source>
</evidence>
<comment type="cofactor">
    <cofactor evidence="11">
        <name>Mg(2+)</name>
        <dbReference type="ChEBI" id="CHEBI:18420"/>
    </cofactor>
    <text evidence="11">Binds 1 Mg(2+) ion per subunit.</text>
</comment>
<evidence type="ECO:0000256" key="2">
    <source>
        <dbReference type="ARBA" id="ARBA00010138"/>
    </source>
</evidence>
<keyword evidence="12" id="KW-0411">Iron-sulfur</keyword>
<dbReference type="PANTHER" id="PTHR11907">
    <property type="entry name" value="AMIDOPHOSPHORIBOSYLTRANSFERASE"/>
    <property type="match status" value="1"/>
</dbReference>
<feature type="binding site" evidence="11">
    <location>
        <position position="360"/>
    </location>
    <ligand>
        <name>Mg(2+)</name>
        <dbReference type="ChEBI" id="CHEBI:18420"/>
    </ligand>
</feature>
<dbReference type="SUPFAM" id="SSF56235">
    <property type="entry name" value="N-terminal nucleophile aminohydrolases (Ntn hydrolases)"/>
    <property type="match status" value="1"/>
</dbReference>
<evidence type="ECO:0000313" key="15">
    <source>
        <dbReference type="Proteomes" id="UP000230638"/>
    </source>
</evidence>
<dbReference type="GO" id="GO:0051536">
    <property type="term" value="F:iron-sulfur cluster binding"/>
    <property type="evidence" value="ECO:0007669"/>
    <property type="project" value="UniProtKB-KW"/>
</dbReference>
<dbReference type="GO" id="GO:0009113">
    <property type="term" value="P:purine nucleobase biosynthetic process"/>
    <property type="evidence" value="ECO:0007669"/>
    <property type="project" value="UniProtKB-UniRule"/>
</dbReference>
<feature type="binding site" evidence="12">
    <location>
        <position position="448"/>
    </location>
    <ligand>
        <name>[4Fe-4S] cluster</name>
        <dbReference type="ChEBI" id="CHEBI:49883"/>
    </ligand>
</feature>
<dbReference type="Gene3D" id="3.40.50.2020">
    <property type="match status" value="1"/>
</dbReference>
<dbReference type="SUPFAM" id="SSF53271">
    <property type="entry name" value="PRTase-like"/>
    <property type="match status" value="1"/>
</dbReference>
<dbReference type="InterPro" id="IPR005854">
    <property type="entry name" value="PurF"/>
</dbReference>
<feature type="binding site" evidence="12">
    <location>
        <position position="396"/>
    </location>
    <ligand>
        <name>[4Fe-4S] cluster</name>
        <dbReference type="ChEBI" id="CHEBI:49883"/>
    </ligand>
</feature>
<sequence length="452" mass="50057">MCGIFGVWRQDAAKVLFDGMYAIQQRGKESAGAAILTENGIRCFKSMGFVNDLFKKHPEIRHTRADAAIGHIRYSTSGKSTLENAQPVFGYTKFGPLAIVHNGTLTNEKELRAHLLKKGAVFQAAFDSELFLHLIAHSEKKTLHQAIADALEHVSSAYSLLILSKDALYAVRDPYGFWGLSIGSFGYNKGYVFASETVAIDNIGAQFQCEVPVGSIASISDTATIRFEYHNEALSRAPGKRNTRCSFDILYLSNPASRNTDSNFSVYHIRERLGRFLAETFKRRAIPVDIVVPVPDSGNIAALGFHQASGIPLEYGLIRGHYTTRTFIEPEQEKRAAGVRMKFDPVIDIVRGKRVALVDDSLVRSTTSRKLVSMLKHCGTQEVHVLIASPPVRYPCPYGIDMKSVDELIASRKSTEEIRQEIDADSLTYLPSNCFKNSFGNDNHCSACFDCG</sequence>
<dbReference type="InterPro" id="IPR029057">
    <property type="entry name" value="PRTase-like"/>
</dbReference>
<evidence type="ECO:0000256" key="1">
    <source>
        <dbReference type="ARBA" id="ARBA00005209"/>
    </source>
</evidence>
<comment type="cofactor">
    <cofactor evidence="12">
        <name>[4Fe-4S] cluster</name>
        <dbReference type="ChEBI" id="CHEBI:49883"/>
    </cofactor>
    <text evidence="12">Binds 1 [4Fe-4S] cluster per subunit.</text>
</comment>
<dbReference type="NCBIfam" id="TIGR01134">
    <property type="entry name" value="purF"/>
    <property type="match status" value="1"/>
</dbReference>
<dbReference type="PROSITE" id="PS51278">
    <property type="entry name" value="GATASE_TYPE_2"/>
    <property type="match status" value="1"/>
</dbReference>
<dbReference type="InterPro" id="IPR029055">
    <property type="entry name" value="Ntn_hydrolases_N"/>
</dbReference>
<dbReference type="GO" id="GO:0006189">
    <property type="term" value="P:'de novo' IMP biosynthetic process"/>
    <property type="evidence" value="ECO:0007669"/>
    <property type="project" value="UniProtKB-UniPathway"/>
</dbReference>
<keyword evidence="12" id="KW-0408">Iron</keyword>
<evidence type="ECO:0000256" key="12">
    <source>
        <dbReference type="PIRSR" id="PIRSR000485-3"/>
    </source>
</evidence>
<gene>
    <name evidence="14" type="primary">purF</name>
    <name evidence="14" type="ORF">COW88_01645</name>
</gene>
<dbReference type="AlphaFoldDB" id="A0A2H0CUG8"/>
<keyword evidence="6 9" id="KW-0658">Purine biosynthesis</keyword>
<evidence type="ECO:0000256" key="5">
    <source>
        <dbReference type="ARBA" id="ARBA00022679"/>
    </source>
</evidence>
<keyword evidence="11" id="KW-0460">Magnesium</keyword>
<dbReference type="EMBL" id="PCTL01000018">
    <property type="protein sequence ID" value="PIP73534.1"/>
    <property type="molecule type" value="Genomic_DNA"/>
</dbReference>
<evidence type="ECO:0000256" key="11">
    <source>
        <dbReference type="PIRSR" id="PIRSR000485-2"/>
    </source>
</evidence>
<feature type="binding site" evidence="12">
    <location>
        <position position="445"/>
    </location>
    <ligand>
        <name>[4Fe-4S] cluster</name>
        <dbReference type="ChEBI" id="CHEBI:49883"/>
    </ligand>
</feature>
<dbReference type="UniPathway" id="UPA00074">
    <property type="reaction ID" value="UER00124"/>
</dbReference>
<feature type="binding site" evidence="11">
    <location>
        <position position="359"/>
    </location>
    <ligand>
        <name>Mg(2+)</name>
        <dbReference type="ChEBI" id="CHEBI:18420"/>
    </ligand>
</feature>
<keyword evidence="11" id="KW-0479">Metal-binding</keyword>
<evidence type="ECO:0000256" key="4">
    <source>
        <dbReference type="ARBA" id="ARBA00022676"/>
    </source>
</evidence>
<dbReference type="GO" id="GO:0004044">
    <property type="term" value="F:amidophosphoribosyltransferase activity"/>
    <property type="evidence" value="ECO:0007669"/>
    <property type="project" value="UniProtKB-UniRule"/>
</dbReference>
<dbReference type="InterPro" id="IPR000836">
    <property type="entry name" value="PRTase_dom"/>
</dbReference>
<accession>A0A2H0CUG8</accession>
<keyword evidence="4 9" id="KW-0328">Glycosyltransferase</keyword>
<evidence type="ECO:0000256" key="6">
    <source>
        <dbReference type="ARBA" id="ARBA00022755"/>
    </source>
</evidence>
<name>A0A2H0CUG8_9BACT</name>
<keyword evidence="7" id="KW-0315">Glutamine amidotransferase</keyword>
<comment type="catalytic activity">
    <reaction evidence="9">
        <text>5-phospho-beta-D-ribosylamine + L-glutamate + diphosphate = 5-phospho-alpha-D-ribose 1-diphosphate + L-glutamine + H2O</text>
        <dbReference type="Rhea" id="RHEA:14905"/>
        <dbReference type="ChEBI" id="CHEBI:15377"/>
        <dbReference type="ChEBI" id="CHEBI:29985"/>
        <dbReference type="ChEBI" id="CHEBI:33019"/>
        <dbReference type="ChEBI" id="CHEBI:58017"/>
        <dbReference type="ChEBI" id="CHEBI:58359"/>
        <dbReference type="ChEBI" id="CHEBI:58681"/>
        <dbReference type="EC" id="2.4.2.14"/>
    </reaction>
</comment>
<feature type="domain" description="Glutamine amidotransferase type-2" evidence="13">
    <location>
        <begin position="2"/>
        <end position="222"/>
    </location>
</feature>
<evidence type="ECO:0000313" key="14">
    <source>
        <dbReference type="EMBL" id="PIP73534.1"/>
    </source>
</evidence>
<dbReference type="GO" id="GO:0046872">
    <property type="term" value="F:metal ion binding"/>
    <property type="evidence" value="ECO:0007669"/>
    <property type="project" value="UniProtKB-KW"/>
</dbReference>
<evidence type="ECO:0000256" key="10">
    <source>
        <dbReference type="PIRSR" id="PIRSR000485-1"/>
    </source>
</evidence>
<dbReference type="EC" id="2.4.2.14" evidence="3 8"/>
<dbReference type="Gene3D" id="3.60.20.10">
    <property type="entry name" value="Glutamine Phosphoribosylpyrophosphate, subunit 1, domain 1"/>
    <property type="match status" value="1"/>
</dbReference>
<comment type="pathway">
    <text evidence="1 9">Purine metabolism; IMP biosynthesis via de novo pathway; N(1)-(5-phospho-D-ribosyl)glycinamide from 5-phospho-alpha-D-ribose 1-diphosphate: step 1/2.</text>
</comment>
<dbReference type="Proteomes" id="UP000230638">
    <property type="component" value="Unassembled WGS sequence"/>
</dbReference>
<dbReference type="InterPro" id="IPR017932">
    <property type="entry name" value="GATase_2_dom"/>
</dbReference>
<organism evidence="14 15">
    <name type="scientific">Candidatus Lloydbacteria bacterium CG22_combo_CG10-13_8_21_14_all_47_15</name>
    <dbReference type="NCBI Taxonomy" id="1974635"/>
    <lineage>
        <taxon>Bacteria</taxon>
        <taxon>Candidatus Lloydiibacteriota</taxon>
    </lineage>
</organism>
<comment type="similarity">
    <text evidence="2 9">In the C-terminal section; belongs to the purine/pyrimidine phosphoribosyltransferase family.</text>
</comment>
<evidence type="ECO:0000256" key="3">
    <source>
        <dbReference type="ARBA" id="ARBA00011941"/>
    </source>
</evidence>
<reference evidence="14 15" key="1">
    <citation type="submission" date="2017-09" db="EMBL/GenBank/DDBJ databases">
        <title>Depth-based differentiation of microbial function through sediment-hosted aquifers and enrichment of novel symbionts in the deep terrestrial subsurface.</title>
        <authorList>
            <person name="Probst A.J."/>
            <person name="Ladd B."/>
            <person name="Jarett J.K."/>
            <person name="Geller-Mcgrath D.E."/>
            <person name="Sieber C.M."/>
            <person name="Emerson J.B."/>
            <person name="Anantharaman K."/>
            <person name="Thomas B.C."/>
            <person name="Malmstrom R."/>
            <person name="Stieglmeier M."/>
            <person name="Klingl A."/>
            <person name="Woyke T."/>
            <person name="Ryan C.M."/>
            <person name="Banfield J.F."/>
        </authorList>
    </citation>
    <scope>NUCLEOTIDE SEQUENCE [LARGE SCALE GENOMIC DNA]</scope>
    <source>
        <strain evidence="14">CG22_combo_CG10-13_8_21_14_all_47_15</strain>
    </source>
</reference>
<dbReference type="CDD" id="cd06223">
    <property type="entry name" value="PRTases_typeI"/>
    <property type="match status" value="1"/>
</dbReference>